<keyword evidence="3" id="KW-1185">Reference proteome</keyword>
<evidence type="ECO:0000313" key="2">
    <source>
        <dbReference type="EMBL" id="TQV76964.1"/>
    </source>
</evidence>
<dbReference type="Pfam" id="PF20408">
    <property type="entry name" value="Abhydrolase_11"/>
    <property type="match status" value="1"/>
</dbReference>
<dbReference type="GO" id="GO:0016787">
    <property type="term" value="F:hydrolase activity"/>
    <property type="evidence" value="ECO:0007669"/>
    <property type="project" value="UniProtKB-KW"/>
</dbReference>
<evidence type="ECO:0000313" key="3">
    <source>
        <dbReference type="Proteomes" id="UP000317839"/>
    </source>
</evidence>
<dbReference type="EMBL" id="VIKR01000001">
    <property type="protein sequence ID" value="TQV76964.1"/>
    <property type="molecule type" value="Genomic_DNA"/>
</dbReference>
<name>A0A545TIB8_9GAMM</name>
<dbReference type="PANTHER" id="PTHR13136">
    <property type="entry name" value="TESTIS DEVELOPMENT PROTEIN PRTD"/>
    <property type="match status" value="1"/>
</dbReference>
<protein>
    <submittedName>
        <fullName evidence="2">Alpha/beta fold hydrolase</fullName>
    </submittedName>
</protein>
<dbReference type="InterPro" id="IPR029058">
    <property type="entry name" value="AB_hydrolase_fold"/>
</dbReference>
<dbReference type="AlphaFoldDB" id="A0A545TIB8"/>
<accession>A0A545TIB8</accession>
<dbReference type="Proteomes" id="UP000317839">
    <property type="component" value="Unassembled WGS sequence"/>
</dbReference>
<dbReference type="InterPro" id="IPR026555">
    <property type="entry name" value="NSL3/Tex30"/>
</dbReference>
<dbReference type="InterPro" id="IPR046879">
    <property type="entry name" value="KANL3/Tex30_Abhydrolase"/>
</dbReference>
<feature type="domain" description="KANL3/Tex30 alpha/beta hydrolase-like" evidence="1">
    <location>
        <begin position="11"/>
        <end position="204"/>
    </location>
</feature>
<gene>
    <name evidence="2" type="ORF">FLL45_03155</name>
</gene>
<comment type="caution">
    <text evidence="2">The sequence shown here is derived from an EMBL/GenBank/DDBJ whole genome shotgun (WGS) entry which is preliminary data.</text>
</comment>
<sequence>MVNKKIMLSEFTLLLAHGAGADKDSEWMVNFSLAVEALGIKVVRFNFPYMDKSVKDGKRRPPDRMPKLQEAFIAQIEKLSLDARHIIIGGKSMGGRVASLIAAEPDRQSVAGVVCLGFPFTPPGKPEQFRGEHLKSIQVPTLIIQGERDKFGGHEQVEQYEFSEQVSYVILQDGDHSFVPRVRSGVTLQENIQRAVKSIGKFIETSVAS</sequence>
<dbReference type="OrthoDB" id="652634at2"/>
<dbReference type="SUPFAM" id="SSF53474">
    <property type="entry name" value="alpha/beta-Hydrolases"/>
    <property type="match status" value="1"/>
</dbReference>
<dbReference type="PANTHER" id="PTHR13136:SF11">
    <property type="entry name" value="TESTIS-EXPRESSED PROTEIN 30"/>
    <property type="match status" value="1"/>
</dbReference>
<evidence type="ECO:0000259" key="1">
    <source>
        <dbReference type="Pfam" id="PF20408"/>
    </source>
</evidence>
<organism evidence="2 3">
    <name type="scientific">Aliikangiella marina</name>
    <dbReference type="NCBI Taxonomy" id="1712262"/>
    <lineage>
        <taxon>Bacteria</taxon>
        <taxon>Pseudomonadati</taxon>
        <taxon>Pseudomonadota</taxon>
        <taxon>Gammaproteobacteria</taxon>
        <taxon>Oceanospirillales</taxon>
        <taxon>Pleioneaceae</taxon>
        <taxon>Aliikangiella</taxon>
    </lineage>
</organism>
<dbReference type="Gene3D" id="3.40.50.1820">
    <property type="entry name" value="alpha/beta hydrolase"/>
    <property type="match status" value="1"/>
</dbReference>
<keyword evidence="2" id="KW-0378">Hydrolase</keyword>
<proteinExistence type="predicted"/>
<reference evidence="2 3" key="1">
    <citation type="submission" date="2019-06" db="EMBL/GenBank/DDBJ databases">
        <title>Draft genome of Aliikangiella marina GYP-15.</title>
        <authorList>
            <person name="Wang G."/>
        </authorList>
    </citation>
    <scope>NUCLEOTIDE SEQUENCE [LARGE SCALE GENOMIC DNA]</scope>
    <source>
        <strain evidence="2 3">GYP-15</strain>
    </source>
</reference>